<gene>
    <name evidence="2" type="ORF">OE647_20015</name>
</gene>
<feature type="non-terminal residue" evidence="2">
    <location>
        <position position="65"/>
    </location>
</feature>
<comment type="caution">
    <text evidence="2">The sequence shown here is derived from an EMBL/GenBank/DDBJ whole genome shotgun (WGS) entry which is preliminary data.</text>
</comment>
<dbReference type="RefSeq" id="WP_263723525.1">
    <property type="nucleotide sequence ID" value="NZ_JAOWLA010000050.1"/>
</dbReference>
<reference evidence="2 3" key="1">
    <citation type="submission" date="2022-10" db="EMBL/GenBank/DDBJ databases">
        <title>Defluviimonas sp. nov., isolated from ocean surface water.</title>
        <authorList>
            <person name="He W."/>
            <person name="Wang L."/>
            <person name="Zhang D.-F."/>
        </authorList>
    </citation>
    <scope>NUCLEOTIDE SEQUENCE [LARGE SCALE GENOMIC DNA]</scope>
    <source>
        <strain evidence="2 3">WL0075</strain>
    </source>
</reference>
<evidence type="ECO:0000313" key="2">
    <source>
        <dbReference type="EMBL" id="MCV2866980.1"/>
    </source>
</evidence>
<keyword evidence="3" id="KW-1185">Reference proteome</keyword>
<accession>A0ABT2Z7H0</accession>
<feature type="compositionally biased region" description="Basic and acidic residues" evidence="1">
    <location>
        <begin position="27"/>
        <end position="44"/>
    </location>
</feature>
<evidence type="ECO:0000313" key="3">
    <source>
        <dbReference type="Proteomes" id="UP001652503"/>
    </source>
</evidence>
<dbReference type="Proteomes" id="UP001652503">
    <property type="component" value="Unassembled WGS sequence"/>
</dbReference>
<dbReference type="EMBL" id="JAOWLA010000050">
    <property type="protein sequence ID" value="MCV2866980.1"/>
    <property type="molecule type" value="Genomic_DNA"/>
</dbReference>
<sequence length="65" mass="7095">MKLRLADPASALLPGEDRTLRQVPSSSREENSSEDSNAKEKFSEEPNETTTCPACFVATVRHTGT</sequence>
<evidence type="ECO:0000256" key="1">
    <source>
        <dbReference type="SAM" id="MobiDB-lite"/>
    </source>
</evidence>
<name>A0ABT2Z7H0_9RHOB</name>
<proteinExistence type="predicted"/>
<protein>
    <submittedName>
        <fullName evidence="2">Uncharacterized protein</fullName>
    </submittedName>
</protein>
<organism evidence="2 3">
    <name type="scientific">Albidovulum sediminicola</name>
    <dbReference type="NCBI Taxonomy" id="2984331"/>
    <lineage>
        <taxon>Bacteria</taxon>
        <taxon>Pseudomonadati</taxon>
        <taxon>Pseudomonadota</taxon>
        <taxon>Alphaproteobacteria</taxon>
        <taxon>Rhodobacterales</taxon>
        <taxon>Paracoccaceae</taxon>
        <taxon>Albidovulum</taxon>
    </lineage>
</organism>
<feature type="region of interest" description="Disordered" evidence="1">
    <location>
        <begin position="1"/>
        <end position="51"/>
    </location>
</feature>